<accession>A0A8J8B5D5</accession>
<dbReference type="RefSeq" id="WP_211530608.1">
    <property type="nucleotide sequence ID" value="NZ_JWHL01000006.1"/>
</dbReference>
<dbReference type="InterPro" id="IPR003439">
    <property type="entry name" value="ABC_transporter-like_ATP-bd"/>
</dbReference>
<dbReference type="InterPro" id="IPR015856">
    <property type="entry name" value="ABC_transpr_CbiO/EcfA_su"/>
</dbReference>
<dbReference type="NCBIfam" id="NF010167">
    <property type="entry name" value="PRK13648.1"/>
    <property type="match status" value="2"/>
</dbReference>
<evidence type="ECO:0000256" key="5">
    <source>
        <dbReference type="ARBA" id="ARBA00025157"/>
    </source>
</evidence>
<dbReference type="SMART" id="SM00382">
    <property type="entry name" value="AAA"/>
    <property type="match status" value="2"/>
</dbReference>
<feature type="domain" description="ABC transporter" evidence="6">
    <location>
        <begin position="254"/>
        <end position="466"/>
    </location>
</feature>
<comment type="caution">
    <text evidence="7">The sequence shown here is derived from an EMBL/GenBank/DDBJ whole genome shotgun (WGS) entry which is preliminary data.</text>
</comment>
<comment type="function">
    <text evidence="5">Probably part of an ABC transporter complex. Responsible for energy coupling to the transport system.</text>
</comment>
<keyword evidence="3" id="KW-0547">Nucleotide-binding</keyword>
<evidence type="ECO:0000313" key="7">
    <source>
        <dbReference type="EMBL" id="MBR1368949.1"/>
    </source>
</evidence>
<evidence type="ECO:0000256" key="2">
    <source>
        <dbReference type="ARBA" id="ARBA00022448"/>
    </source>
</evidence>
<evidence type="ECO:0000256" key="4">
    <source>
        <dbReference type="ARBA" id="ARBA00022840"/>
    </source>
</evidence>
<dbReference type="Proteomes" id="UP000730161">
    <property type="component" value="Unassembled WGS sequence"/>
</dbReference>
<name>A0A8J8B5D5_9EURY</name>
<dbReference type="GO" id="GO:0042626">
    <property type="term" value="F:ATPase-coupled transmembrane transporter activity"/>
    <property type="evidence" value="ECO:0007669"/>
    <property type="project" value="TreeGrafter"/>
</dbReference>
<dbReference type="Gene3D" id="3.40.50.300">
    <property type="entry name" value="P-loop containing nucleotide triphosphate hydrolases"/>
    <property type="match status" value="2"/>
</dbReference>
<dbReference type="OrthoDB" id="35850at2157"/>
<keyword evidence="2" id="KW-0813">Transport</keyword>
<dbReference type="Pfam" id="PF00005">
    <property type="entry name" value="ABC_tran"/>
    <property type="match status" value="2"/>
</dbReference>
<gene>
    <name evidence="7" type="ORF">RJ53_05290</name>
</gene>
<dbReference type="InterPro" id="IPR017871">
    <property type="entry name" value="ABC_transporter-like_CS"/>
</dbReference>
<keyword evidence="4" id="KW-0067">ATP-binding</keyword>
<keyword evidence="8" id="KW-1185">Reference proteome</keyword>
<feature type="domain" description="ABC transporter" evidence="6">
    <location>
        <begin position="3"/>
        <end position="243"/>
    </location>
</feature>
<organism evidence="7 8">
    <name type="scientific">Methanocalculus chunghsingensis</name>
    <dbReference type="NCBI Taxonomy" id="156457"/>
    <lineage>
        <taxon>Archaea</taxon>
        <taxon>Methanobacteriati</taxon>
        <taxon>Methanobacteriota</taxon>
        <taxon>Stenosarchaea group</taxon>
        <taxon>Methanomicrobia</taxon>
        <taxon>Methanomicrobiales</taxon>
        <taxon>Methanocalculaceae</taxon>
        <taxon>Methanocalculus</taxon>
    </lineage>
</organism>
<dbReference type="GO" id="GO:0016887">
    <property type="term" value="F:ATP hydrolysis activity"/>
    <property type="evidence" value="ECO:0007669"/>
    <property type="project" value="InterPro"/>
</dbReference>
<dbReference type="GO" id="GO:0043190">
    <property type="term" value="C:ATP-binding cassette (ABC) transporter complex"/>
    <property type="evidence" value="ECO:0007669"/>
    <property type="project" value="TreeGrafter"/>
</dbReference>
<dbReference type="CDD" id="cd03225">
    <property type="entry name" value="ABC_cobalt_CbiO_domain1"/>
    <property type="match status" value="2"/>
</dbReference>
<dbReference type="PANTHER" id="PTHR43553:SF21">
    <property type="entry name" value="ABC TRANSPORTER ATP-BINDING PROTEIN MA_1418-RELATED"/>
    <property type="match status" value="1"/>
</dbReference>
<reference evidence="7" key="1">
    <citation type="submission" date="2014-12" db="EMBL/GenBank/DDBJ databases">
        <authorList>
            <person name="Huang H.-H."/>
            <person name="Chen S.-C."/>
            <person name="Lai M.-C."/>
        </authorList>
    </citation>
    <scope>NUCLEOTIDE SEQUENCE</scope>
    <source>
        <strain evidence="7">K1F9705b</strain>
    </source>
</reference>
<comment type="subcellular location">
    <subcellularLocation>
        <location evidence="1">Cell membrane</location>
    </subcellularLocation>
</comment>
<dbReference type="InterPro" id="IPR027417">
    <property type="entry name" value="P-loop_NTPase"/>
</dbReference>
<protein>
    <recommendedName>
        <fullName evidence="6">ABC transporter domain-containing protein</fullName>
    </recommendedName>
</protein>
<evidence type="ECO:0000313" key="8">
    <source>
        <dbReference type="Proteomes" id="UP000730161"/>
    </source>
</evidence>
<dbReference type="EMBL" id="JWHL01000006">
    <property type="protein sequence ID" value="MBR1368949.1"/>
    <property type="molecule type" value="Genomic_DNA"/>
</dbReference>
<evidence type="ECO:0000259" key="6">
    <source>
        <dbReference type="PROSITE" id="PS50893"/>
    </source>
</evidence>
<dbReference type="GO" id="GO:0005524">
    <property type="term" value="F:ATP binding"/>
    <property type="evidence" value="ECO:0007669"/>
    <property type="project" value="UniProtKB-KW"/>
</dbReference>
<dbReference type="InterPro" id="IPR050095">
    <property type="entry name" value="ECF_ABC_transporter_ATP-bd"/>
</dbReference>
<sequence>MPIDIQNLSYTYLRGDRPVLNDISVSLPAGSMLVITGPSGSGKTTLCRAMAGILSHLYSGRLEGSISVKGKDIMAYDGVEELYYEVSMVFDDADAQLIFTTVGEEISTSLRNRGFSRSTTEEELVRILGLLEIEDLVDRPPYTLSGGQKQKAALAATLALGTDILILDEATSELDEAARGVVFSLLRQLADEGKTIILVEHMIDEAALYADACILLEDGRITASGSAEEVSRRIQESLHPVRRRTTTANGDRLIEMQDLVHCYGDLRAVDGVNLTLRRGEIIAIIGENGSGKTTLVKHMNGLLRPTEGSLLISGTRCHDQSVSLLSRHTGLVFQNPDTMLFEDTVRKEVAFGLKNIGRDTGCIEAVLAEVGLGGREEVNPRHLSRGERQRLALACVIAMGQDVFVLDEPTTGLDPVESLQIMEILMRLADEGHGIVMITHNPGLATTYADRVIRMNNGRIVSIEEA</sequence>
<dbReference type="PROSITE" id="PS50893">
    <property type="entry name" value="ABC_TRANSPORTER_2"/>
    <property type="match status" value="2"/>
</dbReference>
<dbReference type="SUPFAM" id="SSF52540">
    <property type="entry name" value="P-loop containing nucleoside triphosphate hydrolases"/>
    <property type="match status" value="2"/>
</dbReference>
<evidence type="ECO:0000256" key="3">
    <source>
        <dbReference type="ARBA" id="ARBA00022741"/>
    </source>
</evidence>
<dbReference type="PANTHER" id="PTHR43553">
    <property type="entry name" value="HEAVY METAL TRANSPORTER"/>
    <property type="match status" value="1"/>
</dbReference>
<proteinExistence type="predicted"/>
<dbReference type="PROSITE" id="PS00211">
    <property type="entry name" value="ABC_TRANSPORTER_1"/>
    <property type="match status" value="1"/>
</dbReference>
<dbReference type="InterPro" id="IPR003593">
    <property type="entry name" value="AAA+_ATPase"/>
</dbReference>
<evidence type="ECO:0000256" key="1">
    <source>
        <dbReference type="ARBA" id="ARBA00004236"/>
    </source>
</evidence>
<dbReference type="AlphaFoldDB" id="A0A8J8B5D5"/>